<protein>
    <recommendedName>
        <fullName evidence="6">Retrotransposon gag domain-containing protein</fullName>
    </recommendedName>
</protein>
<evidence type="ECO:0008006" key="6">
    <source>
        <dbReference type="Google" id="ProtNLM"/>
    </source>
</evidence>
<dbReference type="Proteomes" id="UP000681722">
    <property type="component" value="Unassembled WGS sequence"/>
</dbReference>
<sequence length="88" mass="10365">MTADQIIAYLLRKTLEAQTPKLSGSKEENITDWVKTVTVEFKLAKCLDHEKLDWFTTLLRGEASTWYIKNMPKINSWEQFTEEIEKKI</sequence>
<dbReference type="EMBL" id="CAJNOQ010031771">
    <property type="protein sequence ID" value="CAF1581748.1"/>
    <property type="molecule type" value="Genomic_DNA"/>
</dbReference>
<comment type="caution">
    <text evidence="2">The sequence shown here is derived from an EMBL/GenBank/DDBJ whole genome shotgun (WGS) entry which is preliminary data.</text>
</comment>
<dbReference type="AlphaFoldDB" id="A0A815ZCH5"/>
<accession>A0A815ZCH5</accession>
<dbReference type="Proteomes" id="UP000677228">
    <property type="component" value="Unassembled WGS sequence"/>
</dbReference>
<dbReference type="EMBL" id="CAJOBC010097742">
    <property type="protein sequence ID" value="CAF4449676.1"/>
    <property type="molecule type" value="Genomic_DNA"/>
</dbReference>
<dbReference type="Proteomes" id="UP000663829">
    <property type="component" value="Unassembled WGS sequence"/>
</dbReference>
<gene>
    <name evidence="2" type="ORF">GPM918_LOCUS41147</name>
    <name evidence="1" type="ORF">OVA965_LOCUS22318</name>
    <name evidence="4" type="ORF">SRO942_LOCUS42164</name>
    <name evidence="3" type="ORF">TMI583_LOCUS23034</name>
</gene>
<evidence type="ECO:0000313" key="5">
    <source>
        <dbReference type="Proteomes" id="UP000663829"/>
    </source>
</evidence>
<proteinExistence type="predicted"/>
<evidence type="ECO:0000313" key="2">
    <source>
        <dbReference type="EMBL" id="CAF1581748.1"/>
    </source>
</evidence>
<keyword evidence="5" id="KW-1185">Reference proteome</keyword>
<evidence type="ECO:0000313" key="1">
    <source>
        <dbReference type="EMBL" id="CAF1165716.1"/>
    </source>
</evidence>
<evidence type="ECO:0000313" key="4">
    <source>
        <dbReference type="EMBL" id="CAF4449676.1"/>
    </source>
</evidence>
<name>A0A815ZCH5_9BILA</name>
<evidence type="ECO:0000313" key="3">
    <source>
        <dbReference type="EMBL" id="CAF3977388.1"/>
    </source>
</evidence>
<reference evidence="2" key="1">
    <citation type="submission" date="2021-02" db="EMBL/GenBank/DDBJ databases">
        <authorList>
            <person name="Nowell W R."/>
        </authorList>
    </citation>
    <scope>NUCLEOTIDE SEQUENCE</scope>
</reference>
<dbReference type="EMBL" id="CAJOBA010034069">
    <property type="protein sequence ID" value="CAF3977388.1"/>
    <property type="molecule type" value="Genomic_DNA"/>
</dbReference>
<dbReference type="Proteomes" id="UP000682733">
    <property type="component" value="Unassembled WGS sequence"/>
</dbReference>
<organism evidence="2 5">
    <name type="scientific">Didymodactylos carnosus</name>
    <dbReference type="NCBI Taxonomy" id="1234261"/>
    <lineage>
        <taxon>Eukaryota</taxon>
        <taxon>Metazoa</taxon>
        <taxon>Spiralia</taxon>
        <taxon>Gnathifera</taxon>
        <taxon>Rotifera</taxon>
        <taxon>Eurotatoria</taxon>
        <taxon>Bdelloidea</taxon>
        <taxon>Philodinida</taxon>
        <taxon>Philodinidae</taxon>
        <taxon>Didymodactylos</taxon>
    </lineage>
</organism>
<dbReference type="EMBL" id="CAJNOK010012543">
    <property type="protein sequence ID" value="CAF1165716.1"/>
    <property type="molecule type" value="Genomic_DNA"/>
</dbReference>